<dbReference type="InterPro" id="IPR006597">
    <property type="entry name" value="Sel1-like"/>
</dbReference>
<dbReference type="Proteomes" id="UP000581189">
    <property type="component" value="Unassembled WGS sequence"/>
</dbReference>
<dbReference type="AlphaFoldDB" id="A0A7W4DAQ4"/>
<keyword evidence="3" id="KW-1185">Reference proteome</keyword>
<name>A0A7W4DAQ4_9GAMM</name>
<organism evidence="2 3">
    <name type="scientific">Aquipseudomonas guryensis</name>
    <dbReference type="NCBI Taxonomy" id="2759165"/>
    <lineage>
        <taxon>Bacteria</taxon>
        <taxon>Pseudomonadati</taxon>
        <taxon>Pseudomonadota</taxon>
        <taxon>Gammaproteobacteria</taxon>
        <taxon>Pseudomonadales</taxon>
        <taxon>Pseudomonadaceae</taxon>
        <taxon>Aquipseudomonas</taxon>
    </lineage>
</organism>
<evidence type="ECO:0000313" key="3">
    <source>
        <dbReference type="Proteomes" id="UP000581189"/>
    </source>
</evidence>
<accession>A0A7W4DAQ4</accession>
<dbReference type="InterPro" id="IPR011990">
    <property type="entry name" value="TPR-like_helical_dom_sf"/>
</dbReference>
<feature type="signal peptide" evidence="1">
    <location>
        <begin position="1"/>
        <end position="25"/>
    </location>
</feature>
<sequence length="287" mass="32046">MRLAQRAIFAALVGLPLLSSLTALAAEPIECTLKVEELEPPRAVEPDGPQSDGDACADFNIAHHFHRLGYYQQAEQWYISAAGKGYNRASFEIAKLYRDGLLPEDDQQRRAWLAQAAHDGLDLAQIELGLEHLKDREISGQLFIAMYWFEKAAVQGNPQAQYLLGQHYWSDPAQAQELDMSSGDELAERYSSNDGKALHWLCKAAQNNEPRAQFSLSQAYSLGRGTPVNQTQRQLWLEKAAANGDESALSQLNENGNSWYTQAEQWLKRQLADETAQCPVEALPLES</sequence>
<dbReference type="Gene3D" id="1.25.40.10">
    <property type="entry name" value="Tetratricopeptide repeat domain"/>
    <property type="match status" value="2"/>
</dbReference>
<comment type="caution">
    <text evidence="2">The sequence shown here is derived from an EMBL/GenBank/DDBJ whole genome shotgun (WGS) entry which is preliminary data.</text>
</comment>
<feature type="chain" id="PRO_5030828593" evidence="1">
    <location>
        <begin position="26"/>
        <end position="287"/>
    </location>
</feature>
<dbReference type="Pfam" id="PF08238">
    <property type="entry name" value="Sel1"/>
    <property type="match status" value="6"/>
</dbReference>
<dbReference type="PANTHER" id="PTHR11102">
    <property type="entry name" value="SEL-1-LIKE PROTEIN"/>
    <property type="match status" value="1"/>
</dbReference>
<gene>
    <name evidence="2" type="ORF">H3H45_07770</name>
</gene>
<dbReference type="PANTHER" id="PTHR11102:SF160">
    <property type="entry name" value="ERAD-ASSOCIATED E3 UBIQUITIN-PROTEIN LIGASE COMPONENT HRD3"/>
    <property type="match status" value="1"/>
</dbReference>
<dbReference type="InterPro" id="IPR050767">
    <property type="entry name" value="Sel1_AlgK"/>
</dbReference>
<protein>
    <submittedName>
        <fullName evidence="2">Sel1 repeat family protein</fullName>
    </submittedName>
</protein>
<dbReference type="EMBL" id="JACJFN010000002">
    <property type="protein sequence ID" value="MBB1519134.1"/>
    <property type="molecule type" value="Genomic_DNA"/>
</dbReference>
<evidence type="ECO:0000256" key="1">
    <source>
        <dbReference type="SAM" id="SignalP"/>
    </source>
</evidence>
<dbReference type="SUPFAM" id="SSF81901">
    <property type="entry name" value="HCP-like"/>
    <property type="match status" value="1"/>
</dbReference>
<keyword evidence="1" id="KW-0732">Signal</keyword>
<reference evidence="2 3" key="1">
    <citation type="submission" date="2020-08" db="EMBL/GenBank/DDBJ databases">
        <authorList>
            <person name="Kim C.M."/>
        </authorList>
    </citation>
    <scope>NUCLEOTIDE SEQUENCE [LARGE SCALE GENOMIC DNA]</scope>
    <source>
        <strain evidence="2 3">SR9</strain>
    </source>
</reference>
<evidence type="ECO:0000313" key="2">
    <source>
        <dbReference type="EMBL" id="MBB1519134.1"/>
    </source>
</evidence>
<proteinExistence type="predicted"/>
<dbReference type="RefSeq" id="WP_182833181.1">
    <property type="nucleotide sequence ID" value="NZ_JACJFN010000002.1"/>
</dbReference>
<dbReference type="SMART" id="SM00671">
    <property type="entry name" value="SEL1"/>
    <property type="match status" value="4"/>
</dbReference>